<accession>A0A222E7G1</accession>
<reference evidence="2 3" key="1">
    <citation type="submission" date="2017-07" db="EMBL/GenBank/DDBJ databases">
        <title>Genome Sequence of Antarctobacter heliothermus Strain SMS3 Isolated from a culture of the Diatom Skeletonema marinoi.</title>
        <authorList>
            <person name="Topel M."/>
            <person name="Pinder M.I.M."/>
            <person name="Johansson O.N."/>
            <person name="Kourtchenko O."/>
            <person name="Godhe A."/>
            <person name="Clarke A.K."/>
        </authorList>
    </citation>
    <scope>NUCLEOTIDE SEQUENCE [LARGE SCALE GENOMIC DNA]</scope>
    <source>
        <strain evidence="2 3">SMS3</strain>
    </source>
</reference>
<sequence>MNMMIDVTSADGHVLDCWLAEAAGDRRGGIVILQEIFGVTDQLKGVAARFAAEGYDVAIPALFDRQQKGAVIPFSEAPKGRDLMLATDLNAVMSDIDATVAMLAARGGKVAVLGFCWGGGLALRAAQVSDVACAVPFYGTRLDAYQIAPLVAPVQGHWGAEDSHVPPAMLDAARAYWPDMEVYTYDGAGHAFANDARPADHVAAAADLAFGRASEFIGRHI</sequence>
<keyword evidence="2" id="KW-0378">Hydrolase</keyword>
<dbReference type="EC" id="3.1.1.45" evidence="2"/>
<dbReference type="Gene3D" id="3.40.50.1820">
    <property type="entry name" value="alpha/beta hydrolase"/>
    <property type="match status" value="1"/>
</dbReference>
<dbReference type="GO" id="GO:0008806">
    <property type="term" value="F:carboxymethylenebutenolidase activity"/>
    <property type="evidence" value="ECO:0007669"/>
    <property type="project" value="UniProtKB-EC"/>
</dbReference>
<dbReference type="InterPro" id="IPR002925">
    <property type="entry name" value="Dienelactn_hydro"/>
</dbReference>
<dbReference type="AlphaFoldDB" id="A0A222E7G1"/>
<feature type="domain" description="Dienelactone hydrolase" evidence="1">
    <location>
        <begin position="18"/>
        <end position="220"/>
    </location>
</feature>
<dbReference type="InterPro" id="IPR029058">
    <property type="entry name" value="AB_hydrolase_fold"/>
</dbReference>
<dbReference type="KEGG" id="aht:ANTHELSMS3_03526"/>
<dbReference type="Proteomes" id="UP000203589">
    <property type="component" value="Chromosome"/>
</dbReference>
<dbReference type="PANTHER" id="PTHR46623:SF6">
    <property type="entry name" value="ALPHA_BETA-HYDROLASES SUPERFAMILY PROTEIN"/>
    <property type="match status" value="1"/>
</dbReference>
<dbReference type="EMBL" id="CP022540">
    <property type="protein sequence ID" value="ASP22153.1"/>
    <property type="molecule type" value="Genomic_DNA"/>
</dbReference>
<dbReference type="PANTHER" id="PTHR46623">
    <property type="entry name" value="CARBOXYMETHYLENEBUTENOLIDASE-RELATED"/>
    <property type="match status" value="1"/>
</dbReference>
<dbReference type="SUPFAM" id="SSF53474">
    <property type="entry name" value="alpha/beta-Hydrolases"/>
    <property type="match status" value="1"/>
</dbReference>
<dbReference type="Pfam" id="PF01738">
    <property type="entry name" value="DLH"/>
    <property type="match status" value="1"/>
</dbReference>
<dbReference type="InterPro" id="IPR051049">
    <property type="entry name" value="Dienelactone_hydrolase-like"/>
</dbReference>
<evidence type="ECO:0000313" key="2">
    <source>
        <dbReference type="EMBL" id="ASP22153.1"/>
    </source>
</evidence>
<organism evidence="2 3">
    <name type="scientific">Antarctobacter heliothermus</name>
    <dbReference type="NCBI Taxonomy" id="74033"/>
    <lineage>
        <taxon>Bacteria</taxon>
        <taxon>Pseudomonadati</taxon>
        <taxon>Pseudomonadota</taxon>
        <taxon>Alphaproteobacteria</taxon>
        <taxon>Rhodobacterales</taxon>
        <taxon>Roseobacteraceae</taxon>
        <taxon>Antarctobacter</taxon>
    </lineage>
</organism>
<proteinExistence type="predicted"/>
<protein>
    <submittedName>
        <fullName evidence="2">Carboxymethylenebutenolidase</fullName>
        <ecNumber evidence="2">3.1.1.45</ecNumber>
    </submittedName>
</protein>
<name>A0A222E7G1_9RHOB</name>
<gene>
    <name evidence="2" type="ORF">ANTHELSMS3_03526</name>
</gene>
<evidence type="ECO:0000259" key="1">
    <source>
        <dbReference type="Pfam" id="PF01738"/>
    </source>
</evidence>
<evidence type="ECO:0000313" key="3">
    <source>
        <dbReference type="Proteomes" id="UP000203589"/>
    </source>
</evidence>
<keyword evidence="3" id="KW-1185">Reference proteome</keyword>